<dbReference type="EMBL" id="KB445569">
    <property type="protein sequence ID" value="EMD97686.1"/>
    <property type="molecule type" value="Genomic_DNA"/>
</dbReference>
<dbReference type="HOGENOM" id="CLU_2978791_0_0_1"/>
<name>M2UVU2_COCH5</name>
<proteinExistence type="predicted"/>
<evidence type="ECO:0000313" key="2">
    <source>
        <dbReference type="EMBL" id="EMD97686.1"/>
    </source>
</evidence>
<gene>
    <name evidence="2" type="ORF">COCHEDRAFT_1019044</name>
</gene>
<evidence type="ECO:0000313" key="3">
    <source>
        <dbReference type="Proteomes" id="UP000016936"/>
    </source>
</evidence>
<protein>
    <submittedName>
        <fullName evidence="2">Uncharacterized protein</fullName>
    </submittedName>
</protein>
<keyword evidence="3" id="KW-1185">Reference proteome</keyword>
<organism evidence="2 3">
    <name type="scientific">Cochliobolus heterostrophus (strain C5 / ATCC 48332 / race O)</name>
    <name type="common">Southern corn leaf blight fungus</name>
    <name type="synonym">Bipolaris maydis</name>
    <dbReference type="NCBI Taxonomy" id="701091"/>
    <lineage>
        <taxon>Eukaryota</taxon>
        <taxon>Fungi</taxon>
        <taxon>Dikarya</taxon>
        <taxon>Ascomycota</taxon>
        <taxon>Pezizomycotina</taxon>
        <taxon>Dothideomycetes</taxon>
        <taxon>Pleosporomycetidae</taxon>
        <taxon>Pleosporales</taxon>
        <taxon>Pleosporineae</taxon>
        <taxon>Pleosporaceae</taxon>
        <taxon>Bipolaris</taxon>
    </lineage>
</organism>
<reference evidence="3" key="2">
    <citation type="journal article" date="2013" name="PLoS Genet.">
        <title>Comparative genome structure, secondary metabolite, and effector coding capacity across Cochliobolus pathogens.</title>
        <authorList>
            <person name="Condon B.J."/>
            <person name="Leng Y."/>
            <person name="Wu D."/>
            <person name="Bushley K.E."/>
            <person name="Ohm R.A."/>
            <person name="Otillar R."/>
            <person name="Martin J."/>
            <person name="Schackwitz W."/>
            <person name="Grimwood J."/>
            <person name="MohdZainudin N."/>
            <person name="Xue C."/>
            <person name="Wang R."/>
            <person name="Manning V.A."/>
            <person name="Dhillon B."/>
            <person name="Tu Z.J."/>
            <person name="Steffenson B.J."/>
            <person name="Salamov A."/>
            <person name="Sun H."/>
            <person name="Lowry S."/>
            <person name="LaButti K."/>
            <person name="Han J."/>
            <person name="Copeland A."/>
            <person name="Lindquist E."/>
            <person name="Barry K."/>
            <person name="Schmutz J."/>
            <person name="Baker S.E."/>
            <person name="Ciuffetti L.M."/>
            <person name="Grigoriev I.V."/>
            <person name="Zhong S."/>
            <person name="Turgeon B.G."/>
        </authorList>
    </citation>
    <scope>NUCLEOTIDE SEQUENCE [LARGE SCALE GENOMIC DNA]</scope>
    <source>
        <strain evidence="3">C5 / ATCC 48332 / race O</strain>
    </source>
</reference>
<dbReference type="Proteomes" id="UP000016936">
    <property type="component" value="Unassembled WGS sequence"/>
</dbReference>
<accession>M2UVU2</accession>
<feature type="region of interest" description="Disordered" evidence="1">
    <location>
        <begin position="44"/>
        <end position="66"/>
    </location>
</feature>
<evidence type="ECO:0000256" key="1">
    <source>
        <dbReference type="SAM" id="MobiDB-lite"/>
    </source>
</evidence>
<sequence>MHLARFILTTCKCKYFMYYVVQNSCCSNSTQVCTSSHGKIDVTSDTLRTNSEHPPPDDGQKPPSAK</sequence>
<reference evidence="2 3" key="1">
    <citation type="journal article" date="2012" name="PLoS Pathog.">
        <title>Diverse lifestyles and strategies of plant pathogenesis encoded in the genomes of eighteen Dothideomycetes fungi.</title>
        <authorList>
            <person name="Ohm R.A."/>
            <person name="Feau N."/>
            <person name="Henrissat B."/>
            <person name="Schoch C.L."/>
            <person name="Horwitz B.A."/>
            <person name="Barry K.W."/>
            <person name="Condon B.J."/>
            <person name="Copeland A.C."/>
            <person name="Dhillon B."/>
            <person name="Glaser F."/>
            <person name="Hesse C.N."/>
            <person name="Kosti I."/>
            <person name="LaButti K."/>
            <person name="Lindquist E.A."/>
            <person name="Lucas S."/>
            <person name="Salamov A.A."/>
            <person name="Bradshaw R.E."/>
            <person name="Ciuffetti L."/>
            <person name="Hamelin R.C."/>
            <person name="Kema G.H.J."/>
            <person name="Lawrence C."/>
            <person name="Scott J.A."/>
            <person name="Spatafora J.W."/>
            <person name="Turgeon B.G."/>
            <person name="de Wit P.J.G.M."/>
            <person name="Zhong S."/>
            <person name="Goodwin S.B."/>
            <person name="Grigoriev I.V."/>
        </authorList>
    </citation>
    <scope>NUCLEOTIDE SEQUENCE [LARGE SCALE GENOMIC DNA]</scope>
    <source>
        <strain evidence="3">C5 / ATCC 48332 / race O</strain>
    </source>
</reference>
<dbReference type="AlphaFoldDB" id="M2UVU2"/>
<feature type="compositionally biased region" description="Basic and acidic residues" evidence="1">
    <location>
        <begin position="50"/>
        <end position="60"/>
    </location>
</feature>